<feature type="compositionally biased region" description="Polar residues" evidence="1">
    <location>
        <begin position="278"/>
        <end position="287"/>
    </location>
</feature>
<dbReference type="EMBL" id="MKVH01000021">
    <property type="protein sequence ID" value="OJX57781.1"/>
    <property type="molecule type" value="Genomic_DNA"/>
</dbReference>
<evidence type="ECO:0000313" key="3">
    <source>
        <dbReference type="Proteomes" id="UP000184233"/>
    </source>
</evidence>
<evidence type="ECO:0000313" key="2">
    <source>
        <dbReference type="EMBL" id="OJX57781.1"/>
    </source>
</evidence>
<dbReference type="InterPro" id="IPR001623">
    <property type="entry name" value="DnaJ_domain"/>
</dbReference>
<comment type="caution">
    <text evidence="2">The sequence shown here is derived from an EMBL/GenBank/DDBJ whole genome shotgun (WGS) entry which is preliminary data.</text>
</comment>
<dbReference type="CDD" id="cd06257">
    <property type="entry name" value="DnaJ"/>
    <property type="match status" value="1"/>
</dbReference>
<accession>A0A1M3KZ58</accession>
<gene>
    <name evidence="2" type="ORF">BGO89_07365</name>
</gene>
<dbReference type="SUPFAM" id="SSF46565">
    <property type="entry name" value="Chaperone J-domain"/>
    <property type="match status" value="1"/>
</dbReference>
<evidence type="ECO:0000256" key="1">
    <source>
        <dbReference type="SAM" id="MobiDB-lite"/>
    </source>
</evidence>
<dbReference type="STRING" id="1895771.BGO89_07365"/>
<sequence>MTSPSTHPEIERLREQCARYRASLREVAEEWHRLSAIERPRLLAIYDRHFGDLEKERQKLALEGAEIFRRVELLSIKVARGERITPDIVQMVNLIVDKEYARLRQRMKEAFDMTAYERDKATSERGDDAEDGELVKMYRTLAKRLHPDAVGDQPELSGVWQRVQDAYRDKNIRQLQSIVDLLNADDAAAGEMEGWDLERLSREAERLDARLRMERRKLDRLRGQEPFILAQDLENENWCTWHRRDIEQSIAAKRREIEEHRMRYREMTGNDAPGSMAGASTTQNGNDEQQKFERDFMEKTYFGSR</sequence>
<feature type="compositionally biased region" description="Basic and acidic residues" evidence="1">
    <location>
        <begin position="288"/>
        <end position="298"/>
    </location>
</feature>
<dbReference type="InterPro" id="IPR036869">
    <property type="entry name" value="J_dom_sf"/>
</dbReference>
<feature type="region of interest" description="Disordered" evidence="1">
    <location>
        <begin position="268"/>
        <end position="305"/>
    </location>
</feature>
<reference evidence="2 3" key="1">
    <citation type="submission" date="2016-09" db="EMBL/GenBank/DDBJ databases">
        <title>Genome-resolved meta-omics ties microbial dynamics to process performance in biotechnology for thiocyanate degradation.</title>
        <authorList>
            <person name="Kantor R.S."/>
            <person name="Huddy R.J."/>
            <person name="Iyer R."/>
            <person name="Thomas B.C."/>
            <person name="Brown C.T."/>
            <person name="Anantharaman K."/>
            <person name="Tringe S."/>
            <person name="Hettich R.L."/>
            <person name="Harrison S.T."/>
            <person name="Banfield J.F."/>
        </authorList>
    </citation>
    <scope>NUCLEOTIDE SEQUENCE [LARGE SCALE GENOMIC DNA]</scope>
    <source>
        <strain evidence="2">59-99</strain>
    </source>
</reference>
<organism evidence="2 3">
    <name type="scientific">Candidatus Kapaibacterium thiocyanatum</name>
    <dbReference type="NCBI Taxonomy" id="1895771"/>
    <lineage>
        <taxon>Bacteria</taxon>
        <taxon>Pseudomonadati</taxon>
        <taxon>Candidatus Kapaibacteriota</taxon>
        <taxon>Candidatus Kapaibacteriia</taxon>
        <taxon>Candidatus Kapaibacteriales</taxon>
        <taxon>Candidatus Kapaibacteriaceae</taxon>
        <taxon>Candidatus Kapaibacterium</taxon>
    </lineage>
</organism>
<dbReference type="Proteomes" id="UP000184233">
    <property type="component" value="Unassembled WGS sequence"/>
</dbReference>
<protein>
    <recommendedName>
        <fullName evidence="4">J domain-containing protein</fullName>
    </recommendedName>
</protein>
<dbReference type="Gene3D" id="1.10.287.110">
    <property type="entry name" value="DnaJ domain"/>
    <property type="match status" value="1"/>
</dbReference>
<name>A0A1M3KZ58_9BACT</name>
<evidence type="ECO:0008006" key="4">
    <source>
        <dbReference type="Google" id="ProtNLM"/>
    </source>
</evidence>
<proteinExistence type="predicted"/>
<dbReference type="AlphaFoldDB" id="A0A1M3KZ58"/>